<dbReference type="PATRIC" id="fig|1212765.3.peg.499"/>
<dbReference type="AlphaFoldDB" id="I7B9T4"/>
<protein>
    <recommendedName>
        <fullName evidence="3">Type I restriction modification DNA specificity domain-containing protein</fullName>
    </recommendedName>
</protein>
<reference evidence="2" key="2">
    <citation type="submission" date="2012-07" db="EMBL/GenBank/DDBJ databases">
        <title>Complete genome sequence of 'Candidatus Mycoplasma haemolamae'.</title>
        <authorList>
            <person name="Guimaraes A.M.S."/>
            <person name="Toth B."/>
            <person name="Santos A.P."/>
            <person name="Nascimento N.C."/>
            <person name="Sojka J.E."/>
            <person name="Messick J.B."/>
        </authorList>
    </citation>
    <scope>NUCLEOTIDE SEQUENCE [LARGE SCALE GENOMIC DNA]</scope>
    <source>
        <strain evidence="2">Purdue</strain>
    </source>
</reference>
<dbReference type="Proteomes" id="UP000006502">
    <property type="component" value="Chromosome"/>
</dbReference>
<keyword evidence="2" id="KW-1185">Reference proteome</keyword>
<dbReference type="EMBL" id="CP003731">
    <property type="protein sequence ID" value="AFO52025.1"/>
    <property type="molecule type" value="Genomic_DNA"/>
</dbReference>
<evidence type="ECO:0000313" key="2">
    <source>
        <dbReference type="Proteomes" id="UP000006502"/>
    </source>
</evidence>
<gene>
    <name evidence="1" type="ordered locus">MHLP_02225</name>
</gene>
<organism evidence="1 2">
    <name type="scientific">Mycoplasma haematolamae (strain Purdue)</name>
    <dbReference type="NCBI Taxonomy" id="1212765"/>
    <lineage>
        <taxon>Bacteria</taxon>
        <taxon>Bacillati</taxon>
        <taxon>Mycoplasmatota</taxon>
        <taxon>Mollicutes</taxon>
        <taxon>Mycoplasmataceae</taxon>
        <taxon>Mycoplasma</taxon>
    </lineage>
</organism>
<accession>I7B9T4</accession>
<dbReference type="KEGG" id="mhl:MHLP_02225"/>
<dbReference type="SUPFAM" id="SSF116734">
    <property type="entry name" value="DNA methylase specificity domain"/>
    <property type="match status" value="1"/>
</dbReference>
<proteinExistence type="predicted"/>
<dbReference type="HOGENOM" id="CLU_2494558_0_0_14"/>
<sequence>MCYFFQLIFENVEPIQQSRTSHLMTKETTRSLHIPFTSFAEQKEVVREIESRFALVSSIEKLQNDFELLKKVALKETFSFPLLVDS</sequence>
<name>I7B9T4_MYCHA</name>
<evidence type="ECO:0008006" key="3">
    <source>
        <dbReference type="Google" id="ProtNLM"/>
    </source>
</evidence>
<dbReference type="REBASE" id="55890">
    <property type="entry name" value="S.MhaPuORF2215P"/>
</dbReference>
<evidence type="ECO:0000313" key="1">
    <source>
        <dbReference type="EMBL" id="AFO52025.1"/>
    </source>
</evidence>
<reference evidence="1 2" key="1">
    <citation type="journal article" date="2012" name="J. Bacteriol.">
        <title>Genome Sequence of "Candidatus Mycoplasma haemolamae" Strain Purdue, a Red Blood Cell Pathogen of Alpacas (Vicugna pacos) and Llamas (Lama glama).</title>
        <authorList>
            <person name="Guimaraes A.M."/>
            <person name="Toth B."/>
            <person name="Santos A.P."/>
            <person name="do Nascimento N.C."/>
            <person name="Kritchevsky J.E."/>
            <person name="Messick J.B."/>
        </authorList>
    </citation>
    <scope>NUCLEOTIDE SEQUENCE [LARGE SCALE GENOMIC DNA]</scope>
    <source>
        <strain evidence="1 2">Purdue</strain>
    </source>
</reference>